<comment type="caution">
    <text evidence="1">The sequence shown here is derived from an EMBL/GenBank/DDBJ whole genome shotgun (WGS) entry which is preliminary data.</text>
</comment>
<reference evidence="1 2" key="1">
    <citation type="submission" date="2024-10" db="EMBL/GenBank/DDBJ databases">
        <title>Updated reference genomes for cyclostephanoid diatoms.</title>
        <authorList>
            <person name="Roberts W.R."/>
            <person name="Alverson A.J."/>
        </authorList>
    </citation>
    <scope>NUCLEOTIDE SEQUENCE [LARGE SCALE GENOMIC DNA]</scope>
    <source>
        <strain evidence="1 2">AJA228-03</strain>
    </source>
</reference>
<protein>
    <submittedName>
        <fullName evidence="1">Uncharacterized protein</fullName>
    </submittedName>
</protein>
<sequence>METPYSLDGMTNTRGIPPVPTPWRIPDHFDVNSLLAYAASDHRETWIVRFRLVVIASVERTRDIRPTSVLWKLPSTDLFRGLCQTDVVGRSSHDYARGTAIDLARASEDDESAVTEDDGTRDDGGYYAVKPSDGTYYATSRPNRLISWSHVDEKTSRWSFDGYSVVGGGLTAVQAAQYCPRKGKSVISNDTSTYENAGSISDVPNRRDLRIWERRGKLTIVDDADPVFVHTDGDGGDGREVADIHEGCGREIYSSFVGALASLNVGPDGGNIMGARRAATNVSNALECMSWLRREGVGALSNPFQMLSYDGDSSSDDDSDSD</sequence>
<evidence type="ECO:0000313" key="2">
    <source>
        <dbReference type="Proteomes" id="UP001530377"/>
    </source>
</evidence>
<proteinExistence type="predicted"/>
<gene>
    <name evidence="1" type="ORF">ACHAXA_000779</name>
</gene>
<name>A0ABD3R465_9STRA</name>
<accession>A0ABD3R465</accession>
<keyword evidence="2" id="KW-1185">Reference proteome</keyword>
<dbReference type="EMBL" id="JALLPB020000657">
    <property type="protein sequence ID" value="KAL3807239.1"/>
    <property type="molecule type" value="Genomic_DNA"/>
</dbReference>
<evidence type="ECO:0000313" key="1">
    <source>
        <dbReference type="EMBL" id="KAL3807239.1"/>
    </source>
</evidence>
<dbReference type="AlphaFoldDB" id="A0ABD3R465"/>
<dbReference type="Proteomes" id="UP001530377">
    <property type="component" value="Unassembled WGS sequence"/>
</dbReference>
<organism evidence="1 2">
    <name type="scientific">Cyclostephanos tholiformis</name>
    <dbReference type="NCBI Taxonomy" id="382380"/>
    <lineage>
        <taxon>Eukaryota</taxon>
        <taxon>Sar</taxon>
        <taxon>Stramenopiles</taxon>
        <taxon>Ochrophyta</taxon>
        <taxon>Bacillariophyta</taxon>
        <taxon>Coscinodiscophyceae</taxon>
        <taxon>Thalassiosirophycidae</taxon>
        <taxon>Stephanodiscales</taxon>
        <taxon>Stephanodiscaceae</taxon>
        <taxon>Cyclostephanos</taxon>
    </lineage>
</organism>